<feature type="signal peptide" evidence="3">
    <location>
        <begin position="1"/>
        <end position="35"/>
    </location>
</feature>
<keyword evidence="1" id="KW-0602">Photosynthesis</keyword>
<dbReference type="EMBL" id="JAUOPG010000002">
    <property type="protein sequence ID" value="MDO6452820.1"/>
    <property type="molecule type" value="Genomic_DNA"/>
</dbReference>
<organism evidence="5 6">
    <name type="scientific">Neptunomonas phycophila</name>
    <dbReference type="NCBI Taxonomy" id="1572645"/>
    <lineage>
        <taxon>Bacteria</taxon>
        <taxon>Pseudomonadati</taxon>
        <taxon>Pseudomonadota</taxon>
        <taxon>Gammaproteobacteria</taxon>
        <taxon>Oceanospirillales</taxon>
        <taxon>Oceanospirillaceae</taxon>
        <taxon>Neptunomonas</taxon>
    </lineage>
</organism>
<keyword evidence="2" id="KW-0604">Photosystem II</keyword>
<dbReference type="RefSeq" id="WP_303548881.1">
    <property type="nucleotide sequence ID" value="NZ_CAXHZV010000002.1"/>
</dbReference>
<comment type="caution">
    <text evidence="5">The sequence shown here is derived from an EMBL/GenBank/DDBJ whole genome shotgun (WGS) entry which is preliminary data.</text>
</comment>
<dbReference type="Proteomes" id="UP001169862">
    <property type="component" value="Unassembled WGS sequence"/>
</dbReference>
<evidence type="ECO:0000256" key="3">
    <source>
        <dbReference type="SAM" id="SignalP"/>
    </source>
</evidence>
<dbReference type="PANTHER" id="PTHR47199:SF2">
    <property type="entry name" value="PHOTOSYSTEM II STABILITY_ASSEMBLY FACTOR HCF136, CHLOROPLASTIC"/>
    <property type="match status" value="1"/>
</dbReference>
<feature type="domain" description="Photosynthesis system II assembly factor Ycf48/Hcf136-like" evidence="4">
    <location>
        <begin position="81"/>
        <end position="127"/>
    </location>
</feature>
<dbReference type="GO" id="GO:0015979">
    <property type="term" value="P:photosynthesis"/>
    <property type="evidence" value="ECO:0007669"/>
    <property type="project" value="UniProtKB-KW"/>
</dbReference>
<keyword evidence="3" id="KW-0732">Signal</keyword>
<evidence type="ECO:0000313" key="5">
    <source>
        <dbReference type="EMBL" id="MDO6452820.1"/>
    </source>
</evidence>
<feature type="chain" id="PRO_5043488195" description="Photosynthesis system II assembly factor Ycf48/Hcf136-like domain-containing protein" evidence="3">
    <location>
        <begin position="36"/>
        <end position="360"/>
    </location>
</feature>
<protein>
    <recommendedName>
        <fullName evidence="4">Photosynthesis system II assembly factor Ycf48/Hcf136-like domain-containing protein</fullName>
    </recommendedName>
</protein>
<dbReference type="Gene3D" id="2.130.10.10">
    <property type="entry name" value="YVTN repeat-like/Quinoprotein amine dehydrogenase"/>
    <property type="match status" value="1"/>
</dbReference>
<dbReference type="InterPro" id="IPR015943">
    <property type="entry name" value="WD40/YVTN_repeat-like_dom_sf"/>
</dbReference>
<reference evidence="5" key="1">
    <citation type="submission" date="2023-07" db="EMBL/GenBank/DDBJ databases">
        <title>Genome content predicts the carbon catabolic preferences of heterotrophic bacteria.</title>
        <authorList>
            <person name="Gralka M."/>
        </authorList>
    </citation>
    <scope>NUCLEOTIDE SEQUENCE</scope>
    <source>
        <strain evidence="5">I2M16</strain>
    </source>
</reference>
<dbReference type="AlphaFoldDB" id="A0AAW7XIY5"/>
<dbReference type="SUPFAM" id="SSF110296">
    <property type="entry name" value="Oligoxyloglucan reducing end-specific cellobiohydrolase"/>
    <property type="match status" value="1"/>
</dbReference>
<feature type="domain" description="Photosynthesis system II assembly factor Ycf48/Hcf136-like" evidence="4">
    <location>
        <begin position="166"/>
        <end position="245"/>
    </location>
</feature>
<evidence type="ECO:0000313" key="6">
    <source>
        <dbReference type="Proteomes" id="UP001169862"/>
    </source>
</evidence>
<gene>
    <name evidence="5" type="ORF">Q4490_04510</name>
</gene>
<proteinExistence type="predicted"/>
<name>A0AAW7XIY5_9GAMM</name>
<dbReference type="PANTHER" id="PTHR47199">
    <property type="entry name" value="PHOTOSYSTEM II STABILITY/ASSEMBLY FACTOR HCF136, CHLOROPLASTIC"/>
    <property type="match status" value="1"/>
</dbReference>
<dbReference type="GO" id="GO:0009523">
    <property type="term" value="C:photosystem II"/>
    <property type="evidence" value="ECO:0007669"/>
    <property type="project" value="UniProtKB-KW"/>
</dbReference>
<dbReference type="Pfam" id="PF14870">
    <property type="entry name" value="PSII_BNR"/>
    <property type="match status" value="2"/>
</dbReference>
<accession>A0AAW7XIY5</accession>
<evidence type="ECO:0000256" key="2">
    <source>
        <dbReference type="ARBA" id="ARBA00023276"/>
    </source>
</evidence>
<evidence type="ECO:0000259" key="4">
    <source>
        <dbReference type="Pfam" id="PF14870"/>
    </source>
</evidence>
<dbReference type="InterPro" id="IPR028203">
    <property type="entry name" value="PSII_CF48-like_dom"/>
</dbReference>
<evidence type="ECO:0000256" key="1">
    <source>
        <dbReference type="ARBA" id="ARBA00022531"/>
    </source>
</evidence>
<sequence length="360" mass="38490">MFIILKQTGYSHRSNFLFTAVLAFFMVLSSSLARAAVEDAIDRPAEVSRLGPYSVLLSAARAGESIIAVGERGFILLSDDNAKTWKQLPSPVSSTLTGVAFSNEKVGYAIGHGGTVLGTKDGGKNWALLVNGLTLVEALLTDALLKKDEEAAETARFLLDDGPDKPFLDLLLLSSEHIVVVGAYGLAFESKDAGKTWHSWMSRIDNPFGLHLYSIRKQGNRVLIAGEQGFVALSNDNGDSFETIETPYEGSFFTAQLPDANQIVLAGLRGNTLVSEDNGANWKQLINPIPATITASLIDSDGQLLFANQAGLLLRLKNSTLIPVNQKPLPPLTSILEKSDGDVLALSINGAMSLDSGSSK</sequence>